<organism evidence="2">
    <name type="scientific">Kribbella sp. HUAS MG21</name>
    <dbReference type="NCBI Taxonomy" id="3160966"/>
    <lineage>
        <taxon>Bacteria</taxon>
        <taxon>Bacillati</taxon>
        <taxon>Actinomycetota</taxon>
        <taxon>Actinomycetes</taxon>
        <taxon>Propionibacteriales</taxon>
        <taxon>Kribbellaceae</taxon>
        <taxon>Kribbella</taxon>
    </lineage>
</organism>
<gene>
    <name evidence="2" type="ORF">ABN611_18720</name>
</gene>
<accession>A0AAU7TP02</accession>
<sequence length="254" mass="27564">MSTTAESTALPRGATSWGRLRQVLLSLVIGLRPMLMGYWAVMVVALFGGGLVVQLLTSGVTSSSWDYGTQSPKYFSMAIGITVFPAYFSLVVSQGITRRMFSVAVGIYLTGAAVATSLLWVVVYQGERGLYAWQGWPDKLNNPHLFTSTTQLGLVFAEFFLLILSHEASGWLLGITFVRFGFWRGILMLPVALVPAAAAEFLLVAQWLADILDNLGYQRPPLAVAVPSVLLVSVLGGYAGYRLLRPMALKPPKG</sequence>
<feature type="transmembrane region" description="Helical" evidence="1">
    <location>
        <begin position="74"/>
        <end position="93"/>
    </location>
</feature>
<keyword evidence="1" id="KW-0472">Membrane</keyword>
<reference evidence="2" key="1">
    <citation type="submission" date="2024-06" db="EMBL/GenBank/DDBJ databases">
        <title>Kribbella sp. strain HUAS MG21 genome sequences.</title>
        <authorList>
            <person name="Mo P."/>
        </authorList>
    </citation>
    <scope>NUCLEOTIDE SEQUENCE</scope>
    <source>
        <strain evidence="2">HUAS MG21</strain>
    </source>
</reference>
<feature type="transmembrane region" description="Helical" evidence="1">
    <location>
        <begin position="185"/>
        <end position="209"/>
    </location>
</feature>
<dbReference type="EMBL" id="CP158165">
    <property type="protein sequence ID" value="XBV28421.1"/>
    <property type="molecule type" value="Genomic_DNA"/>
</dbReference>
<evidence type="ECO:0000313" key="2">
    <source>
        <dbReference type="EMBL" id="XBV28421.1"/>
    </source>
</evidence>
<dbReference type="RefSeq" id="WP_350281173.1">
    <property type="nucleotide sequence ID" value="NZ_CP158165.1"/>
</dbReference>
<keyword evidence="1" id="KW-1133">Transmembrane helix</keyword>
<protein>
    <submittedName>
        <fullName evidence="2">Uncharacterized protein</fullName>
    </submittedName>
</protein>
<feature type="transmembrane region" description="Helical" evidence="1">
    <location>
        <begin position="221"/>
        <end position="244"/>
    </location>
</feature>
<name>A0AAU7TP02_9ACTN</name>
<feature type="transmembrane region" description="Helical" evidence="1">
    <location>
        <begin position="35"/>
        <end position="54"/>
    </location>
</feature>
<feature type="transmembrane region" description="Helical" evidence="1">
    <location>
        <begin position="100"/>
        <end position="124"/>
    </location>
</feature>
<proteinExistence type="predicted"/>
<keyword evidence="1" id="KW-0812">Transmembrane</keyword>
<evidence type="ECO:0000256" key="1">
    <source>
        <dbReference type="SAM" id="Phobius"/>
    </source>
</evidence>
<dbReference type="AlphaFoldDB" id="A0AAU7TP02"/>